<dbReference type="RefSeq" id="WP_345029794.1">
    <property type="nucleotide sequence ID" value="NZ_BAABEY010000025.1"/>
</dbReference>
<name>A0ABP8M2M9_9BACT</name>
<organism evidence="2 3">
    <name type="scientific">Ravibacter arvi</name>
    <dbReference type="NCBI Taxonomy" id="2051041"/>
    <lineage>
        <taxon>Bacteria</taxon>
        <taxon>Pseudomonadati</taxon>
        <taxon>Bacteroidota</taxon>
        <taxon>Cytophagia</taxon>
        <taxon>Cytophagales</taxon>
        <taxon>Spirosomataceae</taxon>
        <taxon>Ravibacter</taxon>
    </lineage>
</organism>
<evidence type="ECO:0000313" key="2">
    <source>
        <dbReference type="EMBL" id="GAA4441142.1"/>
    </source>
</evidence>
<dbReference type="EMBL" id="BAABEY010000025">
    <property type="protein sequence ID" value="GAA4441142.1"/>
    <property type="molecule type" value="Genomic_DNA"/>
</dbReference>
<dbReference type="NCBIfam" id="TIGR01200">
    <property type="entry name" value="GLPGLI"/>
    <property type="match status" value="1"/>
</dbReference>
<dbReference type="Proteomes" id="UP001501508">
    <property type="component" value="Unassembled WGS sequence"/>
</dbReference>
<protein>
    <recommendedName>
        <fullName evidence="4">GLPGLI family protein</fullName>
    </recommendedName>
</protein>
<keyword evidence="1" id="KW-0732">Signal</keyword>
<feature type="chain" id="PRO_5046806999" description="GLPGLI family protein" evidence="1">
    <location>
        <begin position="23"/>
        <end position="252"/>
    </location>
</feature>
<proteinExistence type="predicted"/>
<evidence type="ECO:0008006" key="4">
    <source>
        <dbReference type="Google" id="ProtNLM"/>
    </source>
</evidence>
<feature type="signal peptide" evidence="1">
    <location>
        <begin position="1"/>
        <end position="22"/>
    </location>
</feature>
<gene>
    <name evidence="2" type="ORF">GCM10023091_25930</name>
</gene>
<evidence type="ECO:0000313" key="3">
    <source>
        <dbReference type="Proteomes" id="UP001501508"/>
    </source>
</evidence>
<evidence type="ECO:0000256" key="1">
    <source>
        <dbReference type="SAM" id="SignalP"/>
    </source>
</evidence>
<sequence length="252" mass="29263">MKNIIKLSVFVLLVLQAATGYAQRMEGVITYTKSNYWTRIYSRLDYLSKEEKDRIKLTWGANDKYDKDMKLVFTPDKSLYTYVSKQGQTEDGRYSWKEDEYVVYRDFATGKETDWIEMLGRVYQVEDSLKMPNWKIMNKIKDIQGHVCMMAVTEDTIKKQSITAWFADDLPVSVGPGAYYGLPGAILELEINEGDVVITANKIEMKPVGDEIIPSKKLKGRKISRKAQDDLIYNHIKDSMKSRRNPYWSMPF</sequence>
<dbReference type="InterPro" id="IPR005901">
    <property type="entry name" value="GLPGLI"/>
</dbReference>
<dbReference type="Pfam" id="PF09697">
    <property type="entry name" value="Porph_ging"/>
    <property type="match status" value="1"/>
</dbReference>
<accession>A0ABP8M2M9</accession>
<reference evidence="3" key="1">
    <citation type="journal article" date="2019" name="Int. J. Syst. Evol. Microbiol.">
        <title>The Global Catalogue of Microorganisms (GCM) 10K type strain sequencing project: providing services to taxonomists for standard genome sequencing and annotation.</title>
        <authorList>
            <consortium name="The Broad Institute Genomics Platform"/>
            <consortium name="The Broad Institute Genome Sequencing Center for Infectious Disease"/>
            <person name="Wu L."/>
            <person name="Ma J."/>
        </authorList>
    </citation>
    <scope>NUCLEOTIDE SEQUENCE [LARGE SCALE GENOMIC DNA]</scope>
    <source>
        <strain evidence="3">JCM 31920</strain>
    </source>
</reference>
<comment type="caution">
    <text evidence="2">The sequence shown here is derived from an EMBL/GenBank/DDBJ whole genome shotgun (WGS) entry which is preliminary data.</text>
</comment>
<keyword evidence="3" id="KW-1185">Reference proteome</keyword>